<accession>A0ABP9AYZ7</accession>
<dbReference type="Pfam" id="PF04328">
    <property type="entry name" value="Sel_put"/>
    <property type="match status" value="1"/>
</dbReference>
<protein>
    <recommendedName>
        <fullName evidence="3">DUF466 domain-containing protein</fullName>
    </recommendedName>
</protein>
<dbReference type="EMBL" id="BAABKP010000001">
    <property type="protein sequence ID" value="GAA4788245.1"/>
    <property type="molecule type" value="Genomic_DNA"/>
</dbReference>
<evidence type="ECO:0000313" key="2">
    <source>
        <dbReference type="Proteomes" id="UP001500187"/>
    </source>
</evidence>
<sequence>MEEILRQVPRSNLGLNRAQWALAKQVNMSLRDFFSRARWLANGVLGADKYQKYLAHHRATGCEHPPMTEREFWRDHTDRMEKNPGTRCC</sequence>
<organism evidence="1 2">
    <name type="scientific">Rothia endophytica</name>
    <dbReference type="NCBI Taxonomy" id="1324766"/>
    <lineage>
        <taxon>Bacteria</taxon>
        <taxon>Bacillati</taxon>
        <taxon>Actinomycetota</taxon>
        <taxon>Actinomycetes</taxon>
        <taxon>Micrococcales</taxon>
        <taxon>Micrococcaceae</taxon>
        <taxon>Rothia</taxon>
    </lineage>
</organism>
<dbReference type="Proteomes" id="UP001500187">
    <property type="component" value="Unassembled WGS sequence"/>
</dbReference>
<keyword evidence="2" id="KW-1185">Reference proteome</keyword>
<evidence type="ECO:0000313" key="1">
    <source>
        <dbReference type="EMBL" id="GAA4788245.1"/>
    </source>
</evidence>
<dbReference type="InterPro" id="IPR007423">
    <property type="entry name" value="Sel_put"/>
</dbReference>
<gene>
    <name evidence="1" type="ORF">GCM10023352_02470</name>
</gene>
<evidence type="ECO:0008006" key="3">
    <source>
        <dbReference type="Google" id="ProtNLM"/>
    </source>
</evidence>
<name>A0ABP9AYZ7_9MICC</name>
<reference evidence="2" key="1">
    <citation type="journal article" date="2019" name="Int. J. Syst. Evol. Microbiol.">
        <title>The Global Catalogue of Microorganisms (GCM) 10K type strain sequencing project: providing services to taxonomists for standard genome sequencing and annotation.</title>
        <authorList>
            <consortium name="The Broad Institute Genomics Platform"/>
            <consortium name="The Broad Institute Genome Sequencing Center for Infectious Disease"/>
            <person name="Wu L."/>
            <person name="Ma J."/>
        </authorList>
    </citation>
    <scope>NUCLEOTIDE SEQUENCE [LARGE SCALE GENOMIC DNA]</scope>
    <source>
        <strain evidence="2">JCM 18541</strain>
    </source>
</reference>
<proteinExistence type="predicted"/>
<comment type="caution">
    <text evidence="1">The sequence shown here is derived from an EMBL/GenBank/DDBJ whole genome shotgun (WGS) entry which is preliminary data.</text>
</comment>